<protein>
    <recommendedName>
        <fullName evidence="1">Aminoglycoside phosphotransferase domain-containing protein</fullName>
    </recommendedName>
</protein>
<dbReference type="AlphaFoldDB" id="A0A5R9F0J3"/>
<dbReference type="Gene3D" id="3.90.1200.10">
    <property type="match status" value="1"/>
</dbReference>
<proteinExistence type="predicted"/>
<feature type="domain" description="Aminoglycoside phosphotransferase" evidence="1">
    <location>
        <begin position="104"/>
        <end position="236"/>
    </location>
</feature>
<evidence type="ECO:0000313" key="2">
    <source>
        <dbReference type="EMBL" id="TLS36521.1"/>
    </source>
</evidence>
<dbReference type="InterPro" id="IPR011009">
    <property type="entry name" value="Kinase-like_dom_sf"/>
</dbReference>
<dbReference type="PANTHER" id="PTHR21310">
    <property type="entry name" value="AMINOGLYCOSIDE PHOSPHOTRANSFERASE-RELATED-RELATED"/>
    <property type="match status" value="1"/>
</dbReference>
<dbReference type="Pfam" id="PF01636">
    <property type="entry name" value="APH"/>
    <property type="match status" value="1"/>
</dbReference>
<organism evidence="2 3">
    <name type="scientific">Exobacillus caeni</name>
    <dbReference type="NCBI Taxonomy" id="2574798"/>
    <lineage>
        <taxon>Bacteria</taxon>
        <taxon>Bacillati</taxon>
        <taxon>Bacillota</taxon>
        <taxon>Bacilli</taxon>
        <taxon>Bacillales</taxon>
        <taxon>Guptibacillaceae</taxon>
        <taxon>Exobacillus</taxon>
    </lineage>
</organism>
<accession>A0A5R9F0J3</accession>
<reference evidence="2 3" key="1">
    <citation type="submission" date="2019-04" db="EMBL/GenBank/DDBJ databases">
        <title>Bacillus caeni sp. nov., a bacterium isolated from mangrove sediment.</title>
        <authorList>
            <person name="Huang H."/>
            <person name="Mo K."/>
            <person name="Hu Y."/>
        </authorList>
    </citation>
    <scope>NUCLEOTIDE SEQUENCE [LARGE SCALE GENOMIC DNA]</scope>
    <source>
        <strain evidence="2 3">HB172195</strain>
    </source>
</reference>
<dbReference type="SUPFAM" id="SSF56112">
    <property type="entry name" value="Protein kinase-like (PK-like)"/>
    <property type="match status" value="1"/>
</dbReference>
<dbReference type="InterPro" id="IPR051678">
    <property type="entry name" value="AGP_Transferase"/>
</dbReference>
<dbReference type="InterPro" id="IPR002575">
    <property type="entry name" value="Aminoglycoside_PTrfase"/>
</dbReference>
<dbReference type="EMBL" id="SWLG01000010">
    <property type="protein sequence ID" value="TLS36521.1"/>
    <property type="molecule type" value="Genomic_DNA"/>
</dbReference>
<dbReference type="RefSeq" id="WP_171016866.1">
    <property type="nucleotide sequence ID" value="NZ_SWLG01000010.1"/>
</dbReference>
<sequence length="312" mass="37374">MTQLEERLHERNWKMLKKEVIKGAHAGYIYRIQVLDKEDRKSDYIYKEFADDRNNEIKIYKKLSDYIKPFSKLVEVWDTAPQAILMCDLNTPLKEGFNLYTIENKRKLIDSILSRLAALHSLSPSSVAKELPTHQINSDWFDWCLVQLNKLSSQNKWNASEWIKTIENAYKQLNLINYKQRSSFVITHGDPHLENIFYADEQVWFIDWEWAAIGSPLRDITILCQDIYDAHLIKYINESYRKYLKTSNLNIPIEDYQRDFDYLYVDHITMMLAWEIEKYFQGYTSEEEIQRIIAFKIKEIKRTMNEELKILD</sequence>
<keyword evidence="3" id="KW-1185">Reference proteome</keyword>
<comment type="caution">
    <text evidence="2">The sequence shown here is derived from an EMBL/GenBank/DDBJ whole genome shotgun (WGS) entry which is preliminary data.</text>
</comment>
<dbReference type="Proteomes" id="UP000308230">
    <property type="component" value="Unassembled WGS sequence"/>
</dbReference>
<evidence type="ECO:0000259" key="1">
    <source>
        <dbReference type="Pfam" id="PF01636"/>
    </source>
</evidence>
<name>A0A5R9F0J3_9BACL</name>
<gene>
    <name evidence="2" type="ORF">FCL54_15015</name>
</gene>
<evidence type="ECO:0000313" key="3">
    <source>
        <dbReference type="Proteomes" id="UP000308230"/>
    </source>
</evidence>